<gene>
    <name evidence="2" type="ORF">EDC22_101484</name>
</gene>
<dbReference type="SUPFAM" id="SSF54637">
    <property type="entry name" value="Thioesterase/thiol ester dehydrase-isomerase"/>
    <property type="match status" value="1"/>
</dbReference>
<dbReference type="PANTHER" id="PTHR43664">
    <property type="entry name" value="MONOAMINE OXIDASE-RELATED"/>
    <property type="match status" value="1"/>
</dbReference>
<evidence type="ECO:0000313" key="3">
    <source>
        <dbReference type="Proteomes" id="UP000295678"/>
    </source>
</evidence>
<evidence type="ECO:0000259" key="1">
    <source>
        <dbReference type="Pfam" id="PF01575"/>
    </source>
</evidence>
<dbReference type="EMBL" id="SMAK01000001">
    <property type="protein sequence ID" value="TCT13614.1"/>
    <property type="molecule type" value="Genomic_DNA"/>
</dbReference>
<reference evidence="2 3" key="1">
    <citation type="submission" date="2019-03" db="EMBL/GenBank/DDBJ databases">
        <title>Genomic Encyclopedia of Type Strains, Phase IV (KMG-IV): sequencing the most valuable type-strain genomes for metagenomic binning, comparative biology and taxonomic classification.</title>
        <authorList>
            <person name="Goeker M."/>
        </authorList>
    </citation>
    <scope>NUCLEOTIDE SEQUENCE [LARGE SCALE GENOMIC DNA]</scope>
    <source>
        <strain evidence="2 3">DSM 19345</strain>
    </source>
</reference>
<evidence type="ECO:0000313" key="2">
    <source>
        <dbReference type="EMBL" id="TCT13614.1"/>
    </source>
</evidence>
<dbReference type="InterPro" id="IPR029069">
    <property type="entry name" value="HotDog_dom_sf"/>
</dbReference>
<keyword evidence="3" id="KW-1185">Reference proteome</keyword>
<dbReference type="Pfam" id="PF01575">
    <property type="entry name" value="MaoC_dehydratas"/>
    <property type="match status" value="1"/>
</dbReference>
<feature type="domain" description="MaoC-like" evidence="1">
    <location>
        <begin position="17"/>
        <end position="122"/>
    </location>
</feature>
<dbReference type="InterPro" id="IPR002539">
    <property type="entry name" value="MaoC-like_dom"/>
</dbReference>
<dbReference type="PANTHER" id="PTHR43664:SF1">
    <property type="entry name" value="BETA-METHYLMALYL-COA DEHYDRATASE"/>
    <property type="match status" value="1"/>
</dbReference>
<dbReference type="AlphaFoldDB" id="A0A4R3MJL6"/>
<protein>
    <submittedName>
        <fullName evidence="2">Acyl dehydratase</fullName>
    </submittedName>
</protein>
<proteinExistence type="predicted"/>
<organism evidence="2 3">
    <name type="scientific">Tepidamorphus gemmatus</name>
    <dbReference type="NCBI Taxonomy" id="747076"/>
    <lineage>
        <taxon>Bacteria</taxon>
        <taxon>Pseudomonadati</taxon>
        <taxon>Pseudomonadota</taxon>
        <taxon>Alphaproteobacteria</taxon>
        <taxon>Hyphomicrobiales</taxon>
        <taxon>Tepidamorphaceae</taxon>
        <taxon>Tepidamorphus</taxon>
    </lineage>
</organism>
<dbReference type="Proteomes" id="UP000295678">
    <property type="component" value="Unassembled WGS sequence"/>
</dbReference>
<dbReference type="InterPro" id="IPR052342">
    <property type="entry name" value="MCH/BMMD"/>
</dbReference>
<dbReference type="Gene3D" id="3.10.129.10">
    <property type="entry name" value="Hotdog Thioesterase"/>
    <property type="match status" value="1"/>
</dbReference>
<accession>A0A4R3MJL6</accession>
<name>A0A4R3MJL6_9HYPH</name>
<dbReference type="CDD" id="cd03454">
    <property type="entry name" value="YdeM"/>
    <property type="match status" value="1"/>
</dbReference>
<dbReference type="OrthoDB" id="9796589at2"/>
<dbReference type="RefSeq" id="WP_132804979.1">
    <property type="nucleotide sequence ID" value="NZ_SMAK01000001.1"/>
</dbReference>
<sequence length="158" mass="17671">MTDFEDLEIGHEADIGSHTFTAEEIIAFARRWDPQPFHIDPEAAARSLLGGLCASGWHTACVWMRLNVEYGKRLAAEALAAGRQPPRFGPSPGISNLKWPRPVYVGDTISYRWRISGKRPLATRPQWGLVEHEALGVNQNGQPVLSFEGKFFMGRRLS</sequence>
<comment type="caution">
    <text evidence="2">The sequence shown here is derived from an EMBL/GenBank/DDBJ whole genome shotgun (WGS) entry which is preliminary data.</text>
</comment>